<dbReference type="VEuPathDB" id="FungiDB:YALI0_A10010g"/>
<organism evidence="5 6">
    <name type="scientific">Yarrowia lipolytica</name>
    <name type="common">Candida lipolytica</name>
    <dbReference type="NCBI Taxonomy" id="4952"/>
    <lineage>
        <taxon>Eukaryota</taxon>
        <taxon>Fungi</taxon>
        <taxon>Dikarya</taxon>
        <taxon>Ascomycota</taxon>
        <taxon>Saccharomycotina</taxon>
        <taxon>Dipodascomycetes</taxon>
        <taxon>Dipodascales</taxon>
        <taxon>Dipodascales incertae sedis</taxon>
        <taxon>Yarrowia</taxon>
    </lineage>
</organism>
<dbReference type="PANTHER" id="PTHR20883:SF15">
    <property type="entry name" value="PHYTANOYL-COA DIOXYGENASE DOMAIN-CONTAINING PROTEIN 1"/>
    <property type="match status" value="1"/>
</dbReference>
<dbReference type="KEGG" id="yli:2906532"/>
<evidence type="ECO:0000313" key="5">
    <source>
        <dbReference type="EMBL" id="AOW00470.1"/>
    </source>
</evidence>
<reference evidence="5 6" key="1">
    <citation type="journal article" date="2016" name="PLoS ONE">
        <title>Sequence Assembly of Yarrowia lipolytica Strain W29/CLIB89 Shows Transposable Element Diversity.</title>
        <authorList>
            <person name="Magnan C."/>
            <person name="Yu J."/>
            <person name="Chang I."/>
            <person name="Jahn E."/>
            <person name="Kanomata Y."/>
            <person name="Wu J."/>
            <person name="Zeller M."/>
            <person name="Oakes M."/>
            <person name="Baldi P."/>
            <person name="Sandmeyer S."/>
        </authorList>
    </citation>
    <scope>NUCLEOTIDE SEQUENCE [LARGE SCALE GENOMIC DNA]</scope>
    <source>
        <strain evidence="6">CLIB89(W29)</strain>
    </source>
</reference>
<dbReference type="InterPro" id="IPR008775">
    <property type="entry name" value="Phytyl_CoA_dOase-like"/>
</dbReference>
<evidence type="ECO:0000256" key="2">
    <source>
        <dbReference type="ARBA" id="ARBA00005830"/>
    </source>
</evidence>
<dbReference type="eggNOG" id="KOG3290">
    <property type="taxonomic scope" value="Eukaryota"/>
</dbReference>
<dbReference type="GO" id="GO:0046872">
    <property type="term" value="F:metal ion binding"/>
    <property type="evidence" value="ECO:0007669"/>
    <property type="project" value="UniProtKB-KW"/>
</dbReference>
<accession>A0A1D8N4A9</accession>
<dbReference type="Proteomes" id="UP000182444">
    <property type="component" value="Chromosome 1A"/>
</dbReference>
<evidence type="ECO:0000256" key="4">
    <source>
        <dbReference type="ARBA" id="ARBA00023004"/>
    </source>
</evidence>
<keyword evidence="4" id="KW-0408">Iron</keyword>
<evidence type="ECO:0000313" key="6">
    <source>
        <dbReference type="Proteomes" id="UP000182444"/>
    </source>
</evidence>
<dbReference type="SUPFAM" id="SSF51197">
    <property type="entry name" value="Clavaminate synthase-like"/>
    <property type="match status" value="1"/>
</dbReference>
<sequence>MYCMCCTCTYHTRLYIVLSTLSPPQLDHPTNLNTVLYFLCSACKVLRDFTSSSTRTSIMLTPNQIEKFQKDGCIVVPNELSPETISSLLQESHRLLSEFSLEGHPMTKFSTGDSLGSGDAKHIGDAYFLESSDKIRFFFEEGAVRDGKLTVAKEKAVNKIGHALHDLNPEFNTMSVTARNRDIATSLGLKDPKILQSMLIFKQPEIGGKVPSHQDGTFLYTKPQSAIGFWYALEDCTSHNGTLAFVPGSHKTHPVSKRFVRDGAGGTTFEDVEDICAGPEPSEEEFKVLDIPAGSLVLIHNSVLHKSEANVSQKSRFAYTFHAIDGECEYDRRNWLQVPTTGGNNFTRL</sequence>
<dbReference type="VEuPathDB" id="FungiDB:YALI1_A09893g"/>
<dbReference type="RefSeq" id="XP_499927.3">
    <property type="nucleotide sequence ID" value="XM_499927.3"/>
</dbReference>
<protein>
    <recommendedName>
        <fullName evidence="7">Phytanoyl-CoA dioxygenase domain-containing protein 1</fullName>
    </recommendedName>
</protein>
<evidence type="ECO:0000256" key="3">
    <source>
        <dbReference type="ARBA" id="ARBA00022723"/>
    </source>
</evidence>
<dbReference type="EMBL" id="CP017553">
    <property type="protein sequence ID" value="AOW00470.1"/>
    <property type="molecule type" value="Genomic_DNA"/>
</dbReference>
<dbReference type="Gene3D" id="2.60.120.620">
    <property type="entry name" value="q2cbj1_9rhob like domain"/>
    <property type="match status" value="1"/>
</dbReference>
<proteinExistence type="inferred from homology"/>
<gene>
    <name evidence="5" type="ORF">YALI1_A09893g</name>
</gene>
<comment type="similarity">
    <text evidence="2">Belongs to the PhyH family.</text>
</comment>
<dbReference type="GeneID" id="2906532"/>
<dbReference type="Pfam" id="PF05721">
    <property type="entry name" value="PhyH"/>
    <property type="match status" value="1"/>
</dbReference>
<evidence type="ECO:0000256" key="1">
    <source>
        <dbReference type="ARBA" id="ARBA00001962"/>
    </source>
</evidence>
<dbReference type="PANTHER" id="PTHR20883">
    <property type="entry name" value="PHYTANOYL-COA DIOXYGENASE DOMAIN CONTAINING 1"/>
    <property type="match status" value="1"/>
</dbReference>
<dbReference type="AlphaFoldDB" id="A0A1D8N4A9"/>
<keyword evidence="3" id="KW-0479">Metal-binding</keyword>
<name>A0A1D8N4A9_YARLL</name>
<evidence type="ECO:0008006" key="7">
    <source>
        <dbReference type="Google" id="ProtNLM"/>
    </source>
</evidence>
<comment type="cofactor">
    <cofactor evidence="1">
        <name>Fe cation</name>
        <dbReference type="ChEBI" id="CHEBI:24875"/>
    </cofactor>
</comment>